<keyword evidence="1" id="KW-1133">Transmembrane helix</keyword>
<dbReference type="Proteomes" id="UP000184693">
    <property type="component" value="Unassembled WGS sequence"/>
</dbReference>
<evidence type="ECO:0000313" key="3">
    <source>
        <dbReference type="Proteomes" id="UP000184693"/>
    </source>
</evidence>
<dbReference type="AlphaFoldDB" id="A0A1N6K6E7"/>
<sequence length="454" mass="49233">MSTTQALHVNAPRAQVNTFALVPSTLRALRAGIVALCLLVAATGFFTWHAFHSIVQTIGYESEPSIVAAENIRGTLSDAHTDFLRAFVSAEGTNGKSISDYRAAIELANDYLVAASQNIAYGEAERQPILRALDNLSLYQTLEGSALADGGNIYDIRAADDVIREHIIPAVDDLAAANFAHLDNAYSDGRTAARIWLIAFCAVSIALLLLLLHTQRYLLATFRRVINPWIAAGTVALVLCAIAFGACGTNFLSNIRIAKEDAFDSVFALSQAKALAYNAHSQESIYLLTRDKDEKAEPAGNFQRSATMLLTPERADMSQLSPRAPRPKSVGLLNEELDNITFDGEEQAARATVAAWLDYARIDSRIRDLESSGLHSNAVALDLGTTAMESEGAFERFVATLNKTTDINQDQFDAAVARAANEARLLWILLIPLLLAPLVGSVAGIQQRLAEFRE</sequence>
<feature type="transmembrane region" description="Helical" evidence="1">
    <location>
        <begin position="28"/>
        <end position="48"/>
    </location>
</feature>
<keyword evidence="1" id="KW-0812">Transmembrane</keyword>
<name>A0A1N6K6E7_9BURK</name>
<feature type="transmembrane region" description="Helical" evidence="1">
    <location>
        <begin position="195"/>
        <end position="214"/>
    </location>
</feature>
<protein>
    <submittedName>
        <fullName evidence="2">Uncharacterized protein</fullName>
    </submittedName>
</protein>
<evidence type="ECO:0000313" key="2">
    <source>
        <dbReference type="EMBL" id="SIO52013.1"/>
    </source>
</evidence>
<dbReference type="EMBL" id="FSRM01000002">
    <property type="protein sequence ID" value="SIO52013.1"/>
    <property type="molecule type" value="Genomic_DNA"/>
</dbReference>
<feature type="transmembrane region" description="Helical" evidence="1">
    <location>
        <begin position="425"/>
        <end position="445"/>
    </location>
</feature>
<reference evidence="2 3" key="1">
    <citation type="submission" date="2016-11" db="EMBL/GenBank/DDBJ databases">
        <authorList>
            <person name="Jaros S."/>
            <person name="Januszkiewicz K."/>
            <person name="Wedrychowicz H."/>
        </authorList>
    </citation>
    <scope>NUCLEOTIDE SEQUENCE [LARGE SCALE GENOMIC DNA]</scope>
    <source>
        <strain evidence="2 3">GAS86</strain>
    </source>
</reference>
<keyword evidence="1" id="KW-0472">Membrane</keyword>
<evidence type="ECO:0000256" key="1">
    <source>
        <dbReference type="SAM" id="Phobius"/>
    </source>
</evidence>
<proteinExistence type="predicted"/>
<accession>A0A1N6K6E7</accession>
<gene>
    <name evidence="2" type="ORF">SAMN05444168_6148</name>
</gene>
<feature type="transmembrane region" description="Helical" evidence="1">
    <location>
        <begin position="226"/>
        <end position="252"/>
    </location>
</feature>
<organism evidence="2 3">
    <name type="scientific">Paraburkholderia phenazinium</name>
    <dbReference type="NCBI Taxonomy" id="60549"/>
    <lineage>
        <taxon>Bacteria</taxon>
        <taxon>Pseudomonadati</taxon>
        <taxon>Pseudomonadota</taxon>
        <taxon>Betaproteobacteria</taxon>
        <taxon>Burkholderiales</taxon>
        <taxon>Burkholderiaceae</taxon>
        <taxon>Paraburkholderia</taxon>
    </lineage>
</organism>